<keyword evidence="4" id="KW-1133">Transmembrane helix</keyword>
<evidence type="ECO:0000256" key="1">
    <source>
        <dbReference type="ARBA" id="ARBA00022448"/>
    </source>
</evidence>
<keyword evidence="4" id="KW-0812">Transmembrane</keyword>
<sequence length="421" mass="44509">MFPPRGDKVKTKGAPFTAGVLLVLVAVALVAGGVGFYVGSTQHTGEVVGPSLPDVIKIGVLLPLSGDLAEIGEKMRNGALLAAEEINAAGGIAGRKVQLVIRDTQTNPTVTVEAFNELVNVEGVKVVVGPAISPAVLSVAPIANDKGVVVISPSATAPTISDPSNDPNNFVFRVVGSDALQGEAMAEIANEMGFERAVCVVINNDYGVGLANVISEKFAGEVVMVIKYDPKAASYRAEVSEIKSANPDVVFFVAFVESGSKFLKDARVEGLNVKWISSEGIADVAMFSDPEVAEYMASVEMVGTKPHSPTGSPTYMAFAEKYKERFGEEPGLYSDYAYDAVKLAALAIAFAGEYSGEAIRDALFVVSQSFVGATGIKPFNDYGDVPQEYDVWKVVSEDGEYQIATVGYWSPGMGIRWASEH</sequence>
<evidence type="ECO:0000313" key="6">
    <source>
        <dbReference type="EMBL" id="RLE53033.1"/>
    </source>
</evidence>
<dbReference type="InterPro" id="IPR000709">
    <property type="entry name" value="Leu_Ile_Val-bd"/>
</dbReference>
<feature type="transmembrane region" description="Helical" evidence="4">
    <location>
        <begin position="20"/>
        <end position="38"/>
    </location>
</feature>
<keyword evidence="4" id="KW-0472">Membrane</keyword>
<dbReference type="Pfam" id="PF13458">
    <property type="entry name" value="Peripla_BP_6"/>
    <property type="match status" value="1"/>
</dbReference>
<evidence type="ECO:0000256" key="3">
    <source>
        <dbReference type="ARBA" id="ARBA00022970"/>
    </source>
</evidence>
<evidence type="ECO:0000259" key="5">
    <source>
        <dbReference type="Pfam" id="PF13458"/>
    </source>
</evidence>
<dbReference type="InterPro" id="IPR051010">
    <property type="entry name" value="BCAA_transport"/>
</dbReference>
<evidence type="ECO:0000256" key="4">
    <source>
        <dbReference type="SAM" id="Phobius"/>
    </source>
</evidence>
<keyword evidence="1" id="KW-0813">Transport</keyword>
<dbReference type="Gene3D" id="3.40.50.2300">
    <property type="match status" value="2"/>
</dbReference>
<keyword evidence="2" id="KW-0732">Signal</keyword>
<protein>
    <recommendedName>
        <fullName evidence="5">Leucine-binding protein domain-containing protein</fullName>
    </recommendedName>
</protein>
<dbReference type="GO" id="GO:0006865">
    <property type="term" value="P:amino acid transport"/>
    <property type="evidence" value="ECO:0007669"/>
    <property type="project" value="UniProtKB-KW"/>
</dbReference>
<reference evidence="6 7" key="1">
    <citation type="submission" date="2018-06" db="EMBL/GenBank/DDBJ databases">
        <title>Extensive metabolic versatility and redundancy in microbially diverse, dynamic hydrothermal sediments.</title>
        <authorList>
            <person name="Dombrowski N."/>
            <person name="Teske A."/>
            <person name="Baker B.J."/>
        </authorList>
    </citation>
    <scope>NUCLEOTIDE SEQUENCE [LARGE SCALE GENOMIC DNA]</scope>
    <source>
        <strain evidence="6">B20_G2</strain>
    </source>
</reference>
<gene>
    <name evidence="6" type="ORF">DRJ26_03920</name>
</gene>
<dbReference type="PANTHER" id="PTHR30483">
    <property type="entry name" value="LEUCINE-SPECIFIC-BINDING PROTEIN"/>
    <property type="match status" value="1"/>
</dbReference>
<dbReference type="Proteomes" id="UP000269499">
    <property type="component" value="Unassembled WGS sequence"/>
</dbReference>
<proteinExistence type="predicted"/>
<keyword evidence="3" id="KW-0029">Amino-acid transport</keyword>
<dbReference type="PANTHER" id="PTHR30483:SF6">
    <property type="entry name" value="PERIPLASMIC BINDING PROTEIN OF ABC TRANSPORTER FOR NATURAL AMINO ACIDS"/>
    <property type="match status" value="1"/>
</dbReference>
<feature type="domain" description="Leucine-binding protein" evidence="5">
    <location>
        <begin position="56"/>
        <end position="363"/>
    </location>
</feature>
<accession>A0A497F048</accession>
<dbReference type="SUPFAM" id="SSF53822">
    <property type="entry name" value="Periplasmic binding protein-like I"/>
    <property type="match status" value="1"/>
</dbReference>
<dbReference type="PRINTS" id="PR00337">
    <property type="entry name" value="LEUILEVALBP"/>
</dbReference>
<dbReference type="InterPro" id="IPR028082">
    <property type="entry name" value="Peripla_BP_I"/>
</dbReference>
<dbReference type="InterPro" id="IPR028081">
    <property type="entry name" value="Leu-bd"/>
</dbReference>
<evidence type="ECO:0000256" key="2">
    <source>
        <dbReference type="ARBA" id="ARBA00022729"/>
    </source>
</evidence>
<organism evidence="6 7">
    <name type="scientific">Thermoproteota archaeon</name>
    <dbReference type="NCBI Taxonomy" id="2056631"/>
    <lineage>
        <taxon>Archaea</taxon>
        <taxon>Thermoproteota</taxon>
    </lineage>
</organism>
<evidence type="ECO:0000313" key="7">
    <source>
        <dbReference type="Proteomes" id="UP000269499"/>
    </source>
</evidence>
<comment type="caution">
    <text evidence="6">The sequence shown here is derived from an EMBL/GenBank/DDBJ whole genome shotgun (WGS) entry which is preliminary data.</text>
</comment>
<dbReference type="AlphaFoldDB" id="A0A497F048"/>
<name>A0A497F048_9CREN</name>
<dbReference type="CDD" id="cd06346">
    <property type="entry name" value="PBP1_ABC_ligand_binding-like"/>
    <property type="match status" value="1"/>
</dbReference>
<dbReference type="EMBL" id="QMRA01000085">
    <property type="protein sequence ID" value="RLE53033.1"/>
    <property type="molecule type" value="Genomic_DNA"/>
</dbReference>